<proteinExistence type="inferred from homology"/>
<protein>
    <recommendedName>
        <fullName evidence="8">Indole-3-glycerol phosphate synthase</fullName>
        <shortName evidence="8">IGPS</shortName>
        <ecNumber evidence="8">4.1.1.48</ecNumber>
    </recommendedName>
</protein>
<dbReference type="HAMAP" id="MF_00134_A">
    <property type="entry name" value="IGPS_A"/>
    <property type="match status" value="1"/>
</dbReference>
<dbReference type="InterPro" id="IPR001468">
    <property type="entry name" value="Indole-3-GlycerolPSynthase_CS"/>
</dbReference>
<evidence type="ECO:0000256" key="5">
    <source>
        <dbReference type="ARBA" id="ARBA00022822"/>
    </source>
</evidence>
<keyword evidence="5 8" id="KW-0822">Tryptophan biosynthesis</keyword>
<dbReference type="GO" id="GO:0000162">
    <property type="term" value="P:L-tryptophan biosynthetic process"/>
    <property type="evidence" value="ECO:0007669"/>
    <property type="project" value="UniProtKB-UniRule"/>
</dbReference>
<dbReference type="PANTHER" id="PTHR22854:SF2">
    <property type="entry name" value="INDOLE-3-GLYCEROL-PHOSPHATE SYNTHASE"/>
    <property type="match status" value="1"/>
</dbReference>
<accession>A0A831TKF8</accession>
<keyword evidence="4 8" id="KW-0210">Decarboxylase</keyword>
<evidence type="ECO:0000256" key="7">
    <source>
        <dbReference type="ARBA" id="ARBA00023239"/>
    </source>
</evidence>
<dbReference type="PANTHER" id="PTHR22854">
    <property type="entry name" value="TRYPTOPHAN BIOSYNTHESIS PROTEIN"/>
    <property type="match status" value="1"/>
</dbReference>
<dbReference type="HAMAP" id="MF_00134_B">
    <property type="entry name" value="IGPS_B"/>
    <property type="match status" value="1"/>
</dbReference>
<dbReference type="NCBIfam" id="NF001377">
    <property type="entry name" value="PRK00278.2-4"/>
    <property type="match status" value="1"/>
</dbReference>
<evidence type="ECO:0000259" key="9">
    <source>
        <dbReference type="Pfam" id="PF00218"/>
    </source>
</evidence>
<evidence type="ECO:0000256" key="2">
    <source>
        <dbReference type="ARBA" id="ARBA00004696"/>
    </source>
</evidence>
<dbReference type="EMBL" id="DSIY01000316">
    <property type="protein sequence ID" value="HEG92474.1"/>
    <property type="molecule type" value="Genomic_DNA"/>
</dbReference>
<dbReference type="AlphaFoldDB" id="A0A831TKF8"/>
<evidence type="ECO:0000313" key="10">
    <source>
        <dbReference type="EMBL" id="HEG92474.1"/>
    </source>
</evidence>
<evidence type="ECO:0000256" key="3">
    <source>
        <dbReference type="ARBA" id="ARBA00022605"/>
    </source>
</evidence>
<dbReference type="CDD" id="cd00331">
    <property type="entry name" value="IGPS"/>
    <property type="match status" value="1"/>
</dbReference>
<evidence type="ECO:0000256" key="4">
    <source>
        <dbReference type="ARBA" id="ARBA00022793"/>
    </source>
</evidence>
<dbReference type="GO" id="GO:0004640">
    <property type="term" value="F:phosphoribosylanthranilate isomerase activity"/>
    <property type="evidence" value="ECO:0007669"/>
    <property type="project" value="TreeGrafter"/>
</dbReference>
<dbReference type="InterPro" id="IPR013785">
    <property type="entry name" value="Aldolase_TIM"/>
</dbReference>
<keyword evidence="6 8" id="KW-0057">Aromatic amino acid biosynthesis</keyword>
<comment type="pathway">
    <text evidence="2 8">Amino-acid biosynthesis; L-tryptophan biosynthesis; L-tryptophan from chorismate: step 4/5.</text>
</comment>
<dbReference type="UniPathway" id="UPA00035">
    <property type="reaction ID" value="UER00043"/>
</dbReference>
<comment type="similarity">
    <text evidence="8">Belongs to the TrpC family.</text>
</comment>
<evidence type="ECO:0000256" key="8">
    <source>
        <dbReference type="HAMAP-Rule" id="MF_00134"/>
    </source>
</evidence>
<dbReference type="FunFam" id="3.20.20.70:FF:000024">
    <property type="entry name" value="Indole-3-glycerol phosphate synthase"/>
    <property type="match status" value="1"/>
</dbReference>
<comment type="catalytic activity">
    <reaction evidence="1 8">
        <text>1-(2-carboxyphenylamino)-1-deoxy-D-ribulose 5-phosphate + H(+) = (1S,2R)-1-C-(indol-3-yl)glycerol 3-phosphate + CO2 + H2O</text>
        <dbReference type="Rhea" id="RHEA:23476"/>
        <dbReference type="ChEBI" id="CHEBI:15377"/>
        <dbReference type="ChEBI" id="CHEBI:15378"/>
        <dbReference type="ChEBI" id="CHEBI:16526"/>
        <dbReference type="ChEBI" id="CHEBI:58613"/>
        <dbReference type="ChEBI" id="CHEBI:58866"/>
        <dbReference type="EC" id="4.1.1.48"/>
    </reaction>
</comment>
<feature type="domain" description="Indole-3-glycerol phosphate synthase" evidence="9">
    <location>
        <begin position="9"/>
        <end position="265"/>
    </location>
</feature>
<dbReference type="EC" id="4.1.1.48" evidence="8"/>
<dbReference type="PROSITE" id="PS00614">
    <property type="entry name" value="IGPS"/>
    <property type="match status" value="1"/>
</dbReference>
<keyword evidence="7 8" id="KW-0456">Lyase</keyword>
<gene>
    <name evidence="8 10" type="primary">trpC</name>
    <name evidence="10" type="ORF">ENP34_13720</name>
</gene>
<dbReference type="InterPro" id="IPR045186">
    <property type="entry name" value="Indole-3-glycerol_P_synth"/>
</dbReference>
<sequence>MAREQATFLDRILERTRQDLARRQEAQPLAALERALAARPPSVPFAATLRGERVRVIAEVKRASPSKGPIAPGVSAEAVARDYLAGGAAAISVLTDEPFFQGSLADLETVSRLAHAAWPPRPVLRKDFIVDPHQVAEARAHGADAVLLIVAALSDGSLRELMAAVRDYGLEALVEVHDEAELERALAAGAQVVGINNRDLRTFIVDLSVSERLAPLVPRDRVVVAESGIHSRADVERLAAVGVHAVLVGESLMTAPDRRAALEALCR</sequence>
<dbReference type="GO" id="GO:0004425">
    <property type="term" value="F:indole-3-glycerol-phosphate synthase activity"/>
    <property type="evidence" value="ECO:0007669"/>
    <property type="project" value="UniProtKB-UniRule"/>
</dbReference>
<dbReference type="InterPro" id="IPR013798">
    <property type="entry name" value="Indole-3-glycerol_P_synth_dom"/>
</dbReference>
<evidence type="ECO:0000256" key="1">
    <source>
        <dbReference type="ARBA" id="ARBA00001633"/>
    </source>
</evidence>
<comment type="caution">
    <text evidence="10">The sequence shown here is derived from an EMBL/GenBank/DDBJ whole genome shotgun (WGS) entry which is preliminary data.</text>
</comment>
<dbReference type="InterPro" id="IPR011060">
    <property type="entry name" value="RibuloseP-bd_barrel"/>
</dbReference>
<dbReference type="Gene3D" id="3.20.20.70">
    <property type="entry name" value="Aldolase class I"/>
    <property type="match status" value="1"/>
</dbReference>
<dbReference type="Pfam" id="PF00218">
    <property type="entry name" value="IGPS"/>
    <property type="match status" value="1"/>
</dbReference>
<name>A0A831TKF8_9BACT</name>
<reference evidence="10" key="1">
    <citation type="journal article" date="2020" name="mSystems">
        <title>Genome- and Community-Level Interaction Insights into Carbon Utilization and Element Cycling Functions of Hydrothermarchaeota in Hydrothermal Sediment.</title>
        <authorList>
            <person name="Zhou Z."/>
            <person name="Liu Y."/>
            <person name="Xu W."/>
            <person name="Pan J."/>
            <person name="Luo Z.H."/>
            <person name="Li M."/>
        </authorList>
    </citation>
    <scope>NUCLEOTIDE SEQUENCE [LARGE SCALE GENOMIC DNA]</scope>
    <source>
        <strain evidence="10">SpSt-210</strain>
    </source>
</reference>
<dbReference type="SUPFAM" id="SSF51366">
    <property type="entry name" value="Ribulose-phoshate binding barrel"/>
    <property type="match status" value="1"/>
</dbReference>
<organism evidence="10">
    <name type="scientific">Thermorudis peleae</name>
    <dbReference type="NCBI Taxonomy" id="1382356"/>
    <lineage>
        <taxon>Bacteria</taxon>
        <taxon>Pseudomonadati</taxon>
        <taxon>Thermomicrobiota</taxon>
        <taxon>Thermomicrobia</taxon>
        <taxon>Thermomicrobia incertae sedis</taxon>
        <taxon>Thermorudis</taxon>
    </lineage>
</organism>
<evidence type="ECO:0000256" key="6">
    <source>
        <dbReference type="ARBA" id="ARBA00023141"/>
    </source>
</evidence>
<keyword evidence="3 8" id="KW-0028">Amino-acid biosynthesis</keyword>